<dbReference type="SUPFAM" id="SSF57850">
    <property type="entry name" value="RING/U-box"/>
    <property type="match status" value="1"/>
</dbReference>
<protein>
    <recommendedName>
        <fullName evidence="5">RING-type domain-containing protein</fullName>
    </recommendedName>
</protein>
<dbReference type="SMART" id="SM00184">
    <property type="entry name" value="RING"/>
    <property type="match status" value="1"/>
</dbReference>
<dbReference type="PANTHER" id="PTHR23327">
    <property type="entry name" value="RING FINGER PROTEIN 127"/>
    <property type="match status" value="1"/>
</dbReference>
<reference evidence="6 7" key="1">
    <citation type="journal article" date="2005" name="Science">
        <title>Genome of the host-cell transforming parasite Theileria annulata compared with T. parva.</title>
        <authorList>
            <person name="Pain A."/>
            <person name="Renauld H."/>
            <person name="Berriman M."/>
            <person name="Murphy L."/>
            <person name="Yeats C.A."/>
            <person name="Weir W."/>
            <person name="Kerhornou A."/>
            <person name="Aslett M."/>
            <person name="Bishop R."/>
            <person name="Bouchier C."/>
            <person name="Cochet M."/>
            <person name="Coulson R.M.R."/>
            <person name="Cronin A."/>
            <person name="de Villiers E.P."/>
            <person name="Fraser A."/>
            <person name="Fosker N."/>
            <person name="Gardner M."/>
            <person name="Goble A."/>
            <person name="Griffiths-Jones S."/>
            <person name="Harris D.E."/>
            <person name="Katzer F."/>
            <person name="Larke N."/>
            <person name="Lord A."/>
            <person name="Maser P."/>
            <person name="McKellar S."/>
            <person name="Mooney P."/>
            <person name="Morton F."/>
            <person name="Nene V."/>
            <person name="O'Neil S."/>
            <person name="Price C."/>
            <person name="Quail M.A."/>
            <person name="Rabbinowitsch E."/>
            <person name="Rawlings N.D."/>
            <person name="Rutter S."/>
            <person name="Saunders D."/>
            <person name="Seeger K."/>
            <person name="Shah T."/>
            <person name="Squares R."/>
            <person name="Squares S."/>
            <person name="Tivey A."/>
            <person name="Walker A.R."/>
            <person name="Woodward J."/>
            <person name="Dobbelaere D.A.E."/>
            <person name="Langsley G."/>
            <person name="Rajandream M.A."/>
            <person name="McKeever D."/>
            <person name="Shiels B."/>
            <person name="Tait A."/>
            <person name="Barrell B.G."/>
            <person name="Hall N."/>
        </authorList>
    </citation>
    <scope>NUCLEOTIDE SEQUENCE [LARGE SCALE GENOMIC DNA]</scope>
    <source>
        <strain evidence="7">Ankara</strain>
    </source>
</reference>
<dbReference type="OrthoDB" id="265776at2759"/>
<dbReference type="InterPro" id="IPR001841">
    <property type="entry name" value="Znf_RING"/>
</dbReference>
<dbReference type="OMA" id="ICFNILY"/>
<dbReference type="FunCoup" id="Q4U9F6">
    <property type="interactions" value="6"/>
</dbReference>
<dbReference type="InterPro" id="IPR013083">
    <property type="entry name" value="Znf_RING/FYVE/PHD"/>
</dbReference>
<dbReference type="PROSITE" id="PS00518">
    <property type="entry name" value="ZF_RING_1"/>
    <property type="match status" value="1"/>
</dbReference>
<dbReference type="STRING" id="5874.Q4U9F6"/>
<evidence type="ECO:0000256" key="2">
    <source>
        <dbReference type="ARBA" id="ARBA00022771"/>
    </source>
</evidence>
<organism evidence="6 7">
    <name type="scientific">Theileria annulata</name>
    <dbReference type="NCBI Taxonomy" id="5874"/>
    <lineage>
        <taxon>Eukaryota</taxon>
        <taxon>Sar</taxon>
        <taxon>Alveolata</taxon>
        <taxon>Apicomplexa</taxon>
        <taxon>Aconoidasida</taxon>
        <taxon>Piroplasmida</taxon>
        <taxon>Theileriidae</taxon>
        <taxon>Theileria</taxon>
    </lineage>
</organism>
<keyword evidence="7" id="KW-1185">Reference proteome</keyword>
<dbReference type="InterPro" id="IPR017907">
    <property type="entry name" value="Znf_RING_CS"/>
</dbReference>
<evidence type="ECO:0000256" key="3">
    <source>
        <dbReference type="ARBA" id="ARBA00022833"/>
    </source>
</evidence>
<dbReference type="EMBL" id="CR940353">
    <property type="protein sequence ID" value="CAI76547.1"/>
    <property type="molecule type" value="Genomic_DNA"/>
</dbReference>
<dbReference type="eggNOG" id="KOG4159">
    <property type="taxonomic scope" value="Eukaryota"/>
</dbReference>
<gene>
    <name evidence="6" type="ORF">TA08820</name>
</gene>
<accession>Q4U9F6</accession>
<name>Q4U9F6_THEAN</name>
<evidence type="ECO:0000256" key="1">
    <source>
        <dbReference type="ARBA" id="ARBA00022723"/>
    </source>
</evidence>
<dbReference type="CDD" id="cd16514">
    <property type="entry name" value="RING-HC_LONFs_rpt2"/>
    <property type="match status" value="1"/>
</dbReference>
<evidence type="ECO:0000313" key="7">
    <source>
        <dbReference type="Proteomes" id="UP000001950"/>
    </source>
</evidence>
<keyword evidence="2 4" id="KW-0863">Zinc-finger</keyword>
<dbReference type="Pfam" id="PF13923">
    <property type="entry name" value="zf-C3HC4_2"/>
    <property type="match status" value="1"/>
</dbReference>
<keyword evidence="3" id="KW-0862">Zinc</keyword>
<dbReference type="GO" id="GO:0008270">
    <property type="term" value="F:zinc ion binding"/>
    <property type="evidence" value="ECO:0007669"/>
    <property type="project" value="UniProtKB-KW"/>
</dbReference>
<evidence type="ECO:0000259" key="5">
    <source>
        <dbReference type="PROSITE" id="PS50089"/>
    </source>
</evidence>
<dbReference type="Gene3D" id="3.30.40.10">
    <property type="entry name" value="Zinc/RING finger domain, C3HC4 (zinc finger)"/>
    <property type="match status" value="1"/>
</dbReference>
<dbReference type="RefSeq" id="XP_953172.1">
    <property type="nucleotide sequence ID" value="XM_948079.1"/>
</dbReference>
<dbReference type="PROSITE" id="PS50089">
    <property type="entry name" value="ZF_RING_2"/>
    <property type="match status" value="1"/>
</dbReference>
<evidence type="ECO:0000256" key="4">
    <source>
        <dbReference type="PROSITE-ProRule" id="PRU00175"/>
    </source>
</evidence>
<keyword evidence="1" id="KW-0479">Metal-binding</keyword>
<dbReference type="AlphaFoldDB" id="Q4U9F6"/>
<evidence type="ECO:0000313" key="6">
    <source>
        <dbReference type="EMBL" id="CAI76547.1"/>
    </source>
</evidence>
<feature type="domain" description="RING-type" evidence="5">
    <location>
        <begin position="9"/>
        <end position="47"/>
    </location>
</feature>
<dbReference type="GeneID" id="3863197"/>
<proteinExistence type="predicted"/>
<dbReference type="VEuPathDB" id="PiroplasmaDB:TA08820"/>
<sequence length="359" mass="41792">MTVPKDFECPICFNILYKPVTTSCGHNFCKFCIDQAIDSSPNCPLCRVPLTTQYSPNILLTQLINERFQDEIKERMNSRISFTEGFFNIKIILLVQNSLHSSSIYNPDLRYLPLYYRRFYHPPVFVGEDVTISINNIDMFCMLQYSYSKGSMFIITHRQIRNQSDYGTIVKIKTNNMYDGESQVPNFPIFVDVVGLHRVELCPIRCVTNLKFEMTSYQIFNDISYVSNETDTNENENLDSETDQIKQISDIRDSVTTHSKGYELILQDFQKVKNINLSNHEKLIFCNILLEISISLIKRQIDNSSSSHRRRFRTIYGLSGLDDDEHSNEPLESRSLFVSSILLASNNKKWEWFKTKGVY</sequence>
<dbReference type="Proteomes" id="UP000001950">
    <property type="component" value="Chromosome 4"/>
</dbReference>
<dbReference type="KEGG" id="tan:TA08820"/>
<dbReference type="InParanoid" id="Q4U9F6"/>